<dbReference type="EMBL" id="PEXV01000005">
    <property type="protein sequence ID" value="PIS41992.1"/>
    <property type="molecule type" value="Genomic_DNA"/>
</dbReference>
<dbReference type="PANTHER" id="PTHR42967:SF1">
    <property type="entry name" value="MBL FOLD METALLO-HYDROLASE"/>
    <property type="match status" value="1"/>
</dbReference>
<sequence>MVITWYGQSCVRLQSKDTAVVFDPYNSSIGLKLPRLSGDVVCITHDHDDHNNVAAVSGDPFLIETPGEYEVKGIFIYGLSSFHDDVEGKERGTNTMYSIEYEGMQITHLGDLGTTKLTDEHLERIEGTDILFIPVGGVYTIDAKQAVDVISQIEPRIIIPIHYRIPKLKYKLDPVDPFLKAQGVSNGDVIESFKIQKKDLPQEKTETIILQSRV</sequence>
<dbReference type="SUPFAM" id="SSF56281">
    <property type="entry name" value="Metallo-hydrolase/oxidoreductase"/>
    <property type="match status" value="1"/>
</dbReference>
<name>A0A2H0YW74_9BACT</name>
<dbReference type="Gene3D" id="3.60.15.10">
    <property type="entry name" value="Ribonuclease Z/Hydroxyacylglutathione hydrolase-like"/>
    <property type="match status" value="1"/>
</dbReference>
<dbReference type="InterPro" id="IPR036866">
    <property type="entry name" value="RibonucZ/Hydroxyglut_hydro"/>
</dbReference>
<reference evidence="2" key="1">
    <citation type="submission" date="2017-09" db="EMBL/GenBank/DDBJ databases">
        <title>Depth-based differentiation of microbial function through sediment-hosted aquifers and enrichment of novel symbionts in the deep terrestrial subsurface.</title>
        <authorList>
            <person name="Probst A.J."/>
            <person name="Ladd B."/>
            <person name="Jarett J.K."/>
            <person name="Geller-Mcgrath D.E."/>
            <person name="Sieber C.M.K."/>
            <person name="Emerson J.B."/>
            <person name="Anantharaman K."/>
            <person name="Thomas B.C."/>
            <person name="Malmstrom R."/>
            <person name="Stieglmeier M."/>
            <person name="Klingl A."/>
            <person name="Woyke T."/>
            <person name="Ryan C.M."/>
            <person name="Banfield J.F."/>
        </authorList>
    </citation>
    <scope>NUCLEOTIDE SEQUENCE [LARGE SCALE GENOMIC DNA]</scope>
</reference>
<dbReference type="Proteomes" id="UP000228711">
    <property type="component" value="Unassembled WGS sequence"/>
</dbReference>
<dbReference type="Pfam" id="PF13483">
    <property type="entry name" value="Lactamase_B_3"/>
    <property type="match status" value="1"/>
</dbReference>
<protein>
    <recommendedName>
        <fullName evidence="3">Lactamase</fullName>
    </recommendedName>
</protein>
<proteinExistence type="predicted"/>
<gene>
    <name evidence="1" type="ORF">COT25_00115</name>
</gene>
<accession>A0A2H0YW74</accession>
<dbReference type="PANTHER" id="PTHR42967">
    <property type="entry name" value="METAL DEPENDENT HYDROLASE"/>
    <property type="match status" value="1"/>
</dbReference>
<evidence type="ECO:0000313" key="1">
    <source>
        <dbReference type="EMBL" id="PIS41992.1"/>
    </source>
</evidence>
<evidence type="ECO:0000313" key="2">
    <source>
        <dbReference type="Proteomes" id="UP000228711"/>
    </source>
</evidence>
<evidence type="ECO:0008006" key="3">
    <source>
        <dbReference type="Google" id="ProtNLM"/>
    </source>
</evidence>
<organism evidence="1 2">
    <name type="scientific">Candidatus Kerfeldbacteria bacterium CG08_land_8_20_14_0_20_42_7</name>
    <dbReference type="NCBI Taxonomy" id="2014245"/>
    <lineage>
        <taxon>Bacteria</taxon>
        <taxon>Candidatus Kerfeldiibacteriota</taxon>
    </lineage>
</organism>
<dbReference type="AlphaFoldDB" id="A0A2H0YW74"/>
<comment type="caution">
    <text evidence="1">The sequence shown here is derived from an EMBL/GenBank/DDBJ whole genome shotgun (WGS) entry which is preliminary data.</text>
</comment>